<comment type="caution">
    <text evidence="3">The sequence shown here is derived from an EMBL/GenBank/DDBJ whole genome shotgun (WGS) entry which is preliminary data.</text>
</comment>
<keyword evidence="4" id="KW-1185">Reference proteome</keyword>
<feature type="transmembrane region" description="Helical" evidence="1">
    <location>
        <begin position="268"/>
        <end position="285"/>
    </location>
</feature>
<sequence>MGQCSARVAGCALWRAQGRRSMNTRAQPQMQNRALDLLRSVSALLVVLGHVRVLFFKDYADIPHSAASAIAYAFTSLGSEAVIVFFVMSGFWVGGGAVRAMKRRTFTWGGYASARLTRLWLVLIPALLLTILIDLVGRHFFSSADIYAEAGRYAAVPSHPTYSLESFFGTVAFLGGIHVPIFGLNMPLWSIPYEFWYYVMFPAAMLVFGFASGRWMRLVAALVLAASAFIAGGEALLLFPAWLAGAAVAWKRDDIVGLLRSMQSRRLAVLRIAALLGTLGAMVFAHEGPLPALIGKWLVALFAAALTATLVVDVAWSGPSGRILSSAAGTAHYSFSLYAIHMPIVALLSAVLVPDVADRWTPGPWTILAFLAIVVFLEVLAAVFASFTESKTDTVRGWMRAPLARSRRVDHAI</sequence>
<feature type="transmembrane region" description="Helical" evidence="1">
    <location>
        <begin position="218"/>
        <end position="248"/>
    </location>
</feature>
<feature type="transmembrane region" description="Helical" evidence="1">
    <location>
        <begin position="195"/>
        <end position="212"/>
    </location>
</feature>
<dbReference type="PANTHER" id="PTHR23028">
    <property type="entry name" value="ACETYLTRANSFERASE"/>
    <property type="match status" value="1"/>
</dbReference>
<evidence type="ECO:0000313" key="4">
    <source>
        <dbReference type="Proteomes" id="UP000297907"/>
    </source>
</evidence>
<feature type="transmembrane region" description="Helical" evidence="1">
    <location>
        <begin position="161"/>
        <end position="183"/>
    </location>
</feature>
<keyword evidence="3" id="KW-0808">Transferase</keyword>
<dbReference type="EMBL" id="SOFL01000008">
    <property type="protein sequence ID" value="TFC05541.1"/>
    <property type="molecule type" value="Genomic_DNA"/>
</dbReference>
<feature type="transmembrane region" description="Helical" evidence="1">
    <location>
        <begin position="119"/>
        <end position="141"/>
    </location>
</feature>
<reference evidence="3 4" key="1">
    <citation type="submission" date="2019-03" db="EMBL/GenBank/DDBJ databases">
        <title>Genomics of glacier-inhabiting Cryobacterium strains.</title>
        <authorList>
            <person name="Liu Q."/>
            <person name="Xin Y.-H."/>
        </authorList>
    </citation>
    <scope>NUCLEOTIDE SEQUENCE [LARGE SCALE GENOMIC DNA]</scope>
    <source>
        <strain evidence="3 4">RHLS22-1</strain>
    </source>
</reference>
<dbReference type="Proteomes" id="UP000297907">
    <property type="component" value="Unassembled WGS sequence"/>
</dbReference>
<feature type="transmembrane region" description="Helical" evidence="1">
    <location>
        <begin position="37"/>
        <end position="57"/>
    </location>
</feature>
<keyword evidence="1" id="KW-1133">Transmembrane helix</keyword>
<proteinExistence type="predicted"/>
<feature type="transmembrane region" description="Helical" evidence="1">
    <location>
        <begin position="365"/>
        <end position="387"/>
    </location>
</feature>
<dbReference type="Pfam" id="PF01757">
    <property type="entry name" value="Acyl_transf_3"/>
    <property type="match status" value="1"/>
</dbReference>
<organism evidence="3 4">
    <name type="scientific">Cryobacterium adonitolivorans</name>
    <dbReference type="NCBI Taxonomy" id="1259189"/>
    <lineage>
        <taxon>Bacteria</taxon>
        <taxon>Bacillati</taxon>
        <taxon>Actinomycetota</taxon>
        <taxon>Actinomycetes</taxon>
        <taxon>Micrococcales</taxon>
        <taxon>Microbacteriaceae</taxon>
        <taxon>Cryobacterium</taxon>
    </lineage>
</organism>
<gene>
    <name evidence="3" type="ORF">E3O42_02995</name>
</gene>
<feature type="transmembrane region" description="Helical" evidence="1">
    <location>
        <begin position="69"/>
        <end position="98"/>
    </location>
</feature>
<dbReference type="GO" id="GO:0016747">
    <property type="term" value="F:acyltransferase activity, transferring groups other than amino-acyl groups"/>
    <property type="evidence" value="ECO:0007669"/>
    <property type="project" value="InterPro"/>
</dbReference>
<feature type="transmembrane region" description="Helical" evidence="1">
    <location>
        <begin position="297"/>
        <end position="315"/>
    </location>
</feature>
<dbReference type="OrthoDB" id="3404679at2"/>
<name>A0A4R8WB54_9MICO</name>
<evidence type="ECO:0000259" key="2">
    <source>
        <dbReference type="Pfam" id="PF01757"/>
    </source>
</evidence>
<dbReference type="InterPro" id="IPR050879">
    <property type="entry name" value="Acyltransferase_3"/>
</dbReference>
<evidence type="ECO:0000256" key="1">
    <source>
        <dbReference type="SAM" id="Phobius"/>
    </source>
</evidence>
<keyword evidence="1" id="KW-0472">Membrane</keyword>
<dbReference type="InterPro" id="IPR002656">
    <property type="entry name" value="Acyl_transf_3_dom"/>
</dbReference>
<dbReference type="AlphaFoldDB" id="A0A4R8WB54"/>
<evidence type="ECO:0000313" key="3">
    <source>
        <dbReference type="EMBL" id="TFC05541.1"/>
    </source>
</evidence>
<keyword evidence="3" id="KW-0012">Acyltransferase</keyword>
<protein>
    <submittedName>
        <fullName evidence="3">Acyltransferase</fullName>
    </submittedName>
</protein>
<keyword evidence="1" id="KW-0812">Transmembrane</keyword>
<accession>A0A4R8WB54</accession>
<feature type="domain" description="Acyltransferase 3" evidence="2">
    <location>
        <begin position="33"/>
        <end position="377"/>
    </location>
</feature>